<reference evidence="2 3" key="1">
    <citation type="submission" date="2019-02" db="EMBL/GenBank/DDBJ databases">
        <authorList>
            <consortium name="Pathogen Informatics"/>
        </authorList>
    </citation>
    <scope>NUCLEOTIDE SEQUENCE [LARGE SCALE GENOMIC DNA]</scope>
    <source>
        <strain evidence="2 3">3012STDY6756503</strain>
    </source>
</reference>
<name>A0ABD7V2J4_9ACTN</name>
<evidence type="ECO:0000313" key="2">
    <source>
        <dbReference type="EMBL" id="VFA88528.1"/>
    </source>
</evidence>
<feature type="chain" id="PRO_5044760818" evidence="1">
    <location>
        <begin position="23"/>
        <end position="187"/>
    </location>
</feature>
<sequence length="187" mass="18911">MRFSRLATAGIGLAAAGAVALAGGGEASAALLPLSYPHQASLANGKLSVKVTNDTSKTAKCWLSVHDATKESQLDLRAAAVNAILVTGIESGVLDSARADAREGALHILANGVSVSKGGSTTKTWDSGRTETSYAIYQECTTPDPLTGLTVNGYARAYRVTGTGRAPDVPGGGGSTGSLENIFGGLF</sequence>
<evidence type="ECO:0000313" key="3">
    <source>
        <dbReference type="Proteomes" id="UP000360750"/>
    </source>
</evidence>
<dbReference type="EMBL" id="CAACYD010000006">
    <property type="protein sequence ID" value="VFA88528.1"/>
    <property type="molecule type" value="Genomic_DNA"/>
</dbReference>
<keyword evidence="1" id="KW-0732">Signal</keyword>
<gene>
    <name evidence="2" type="ORF">NCTC8139_02074</name>
</gene>
<dbReference type="Proteomes" id="UP000360750">
    <property type="component" value="Unassembled WGS sequence"/>
</dbReference>
<organism evidence="2 3">
    <name type="scientific">Gordonia paraffinivorans</name>
    <dbReference type="NCBI Taxonomy" id="175628"/>
    <lineage>
        <taxon>Bacteria</taxon>
        <taxon>Bacillati</taxon>
        <taxon>Actinomycetota</taxon>
        <taxon>Actinomycetes</taxon>
        <taxon>Mycobacteriales</taxon>
        <taxon>Gordoniaceae</taxon>
        <taxon>Gordonia</taxon>
    </lineage>
</organism>
<accession>A0ABD7V2J4</accession>
<evidence type="ECO:0000256" key="1">
    <source>
        <dbReference type="SAM" id="SignalP"/>
    </source>
</evidence>
<comment type="caution">
    <text evidence="2">The sequence shown here is derived from an EMBL/GenBank/DDBJ whole genome shotgun (WGS) entry which is preliminary data.</text>
</comment>
<protein>
    <submittedName>
        <fullName evidence="2">Uncharacterized protein</fullName>
    </submittedName>
</protein>
<proteinExistence type="predicted"/>
<feature type="signal peptide" evidence="1">
    <location>
        <begin position="1"/>
        <end position="22"/>
    </location>
</feature>
<dbReference type="AlphaFoldDB" id="A0ABD7V2J4"/>